<gene>
    <name evidence="6" type="ORF">IV203_012484</name>
</gene>
<dbReference type="GO" id="GO:0046872">
    <property type="term" value="F:metal ion binding"/>
    <property type="evidence" value="ECO:0007669"/>
    <property type="project" value="UniProtKB-KW"/>
</dbReference>
<name>A0A9K3PJC6_9STRA</name>
<dbReference type="PANTHER" id="PTHR43779:SF3">
    <property type="entry name" value="(3R)-3-[(CARBOXYMETHYL)AMINO]FATTY ACID OXYGENASE_DECARBOXYLASE"/>
    <property type="match status" value="1"/>
</dbReference>
<dbReference type="PANTHER" id="PTHR43779">
    <property type="entry name" value="DIOXYGENASE RV0097-RELATED"/>
    <property type="match status" value="1"/>
</dbReference>
<evidence type="ECO:0000259" key="5">
    <source>
        <dbReference type="Pfam" id="PF02668"/>
    </source>
</evidence>
<keyword evidence="3" id="KW-0408">Iron</keyword>
<dbReference type="OrthoDB" id="5818554at2759"/>
<evidence type="ECO:0000256" key="1">
    <source>
        <dbReference type="ARBA" id="ARBA00022723"/>
    </source>
</evidence>
<reference evidence="6" key="2">
    <citation type="submission" date="2021-04" db="EMBL/GenBank/DDBJ databases">
        <authorList>
            <person name="Podell S."/>
        </authorList>
    </citation>
    <scope>NUCLEOTIDE SEQUENCE</scope>
    <source>
        <strain evidence="6">Hildebrandi</strain>
    </source>
</reference>
<dbReference type="InterPro" id="IPR003819">
    <property type="entry name" value="TauD/TfdA-like"/>
</dbReference>
<organism evidence="6 7">
    <name type="scientific">Nitzschia inconspicua</name>
    <dbReference type="NCBI Taxonomy" id="303405"/>
    <lineage>
        <taxon>Eukaryota</taxon>
        <taxon>Sar</taxon>
        <taxon>Stramenopiles</taxon>
        <taxon>Ochrophyta</taxon>
        <taxon>Bacillariophyta</taxon>
        <taxon>Bacillariophyceae</taxon>
        <taxon>Bacillariophycidae</taxon>
        <taxon>Bacillariales</taxon>
        <taxon>Bacillariaceae</taxon>
        <taxon>Nitzschia</taxon>
    </lineage>
</organism>
<feature type="signal peptide" evidence="4">
    <location>
        <begin position="1"/>
        <end position="26"/>
    </location>
</feature>
<dbReference type="Proteomes" id="UP000693970">
    <property type="component" value="Unassembled WGS sequence"/>
</dbReference>
<evidence type="ECO:0000256" key="4">
    <source>
        <dbReference type="SAM" id="SignalP"/>
    </source>
</evidence>
<sequence>MYSNPITSLATFVFTALAIRSGAAVARESSPVLAEHIIPRTTDRFKMFTISGEDLRSMSDERIDELKRVLVPKHGVILLKNQTNLSKDDIVRITERFGEPVSLPDSLRFNNTYEGYPALARVSNVLPNGTILKEHKAAEYWHSDGDFWGPRRNYIFNFLYAEIVPPVGGATGLVDLRRAYHRLDDATKEEIKDLEVVVKCKDIPDFKGAPDEYLQPDAYHKIRHEHIVTGTVGLYVGTVQAKIHNIPPEESDRIMKKLVDAITDPTDQLVHQWEAGDMLIWDNTSTMHRSMGGYLDHPRVLYRTQAFMDSAACAPESCSV</sequence>
<accession>A0A9K3PJC6</accession>
<dbReference type="Pfam" id="PF02668">
    <property type="entry name" value="TauD"/>
    <property type="match status" value="1"/>
</dbReference>
<keyword evidence="7" id="KW-1185">Reference proteome</keyword>
<feature type="domain" description="TauD/TfdA-like" evidence="5">
    <location>
        <begin position="49"/>
        <end position="304"/>
    </location>
</feature>
<evidence type="ECO:0000256" key="2">
    <source>
        <dbReference type="ARBA" id="ARBA00022964"/>
    </source>
</evidence>
<proteinExistence type="predicted"/>
<dbReference type="EMBL" id="JAGRRH010000019">
    <property type="protein sequence ID" value="KAG7349887.1"/>
    <property type="molecule type" value="Genomic_DNA"/>
</dbReference>
<dbReference type="InterPro" id="IPR051178">
    <property type="entry name" value="TfdA_dioxygenase"/>
</dbReference>
<feature type="chain" id="PRO_5039942624" evidence="4">
    <location>
        <begin position="27"/>
        <end position="320"/>
    </location>
</feature>
<reference evidence="6" key="1">
    <citation type="journal article" date="2021" name="Sci. Rep.">
        <title>Diploid genomic architecture of Nitzschia inconspicua, an elite biomass production diatom.</title>
        <authorList>
            <person name="Oliver A."/>
            <person name="Podell S."/>
            <person name="Pinowska A."/>
            <person name="Traller J.C."/>
            <person name="Smith S.R."/>
            <person name="McClure R."/>
            <person name="Beliaev A."/>
            <person name="Bohutskyi P."/>
            <person name="Hill E.A."/>
            <person name="Rabines A."/>
            <person name="Zheng H."/>
            <person name="Allen L.Z."/>
            <person name="Kuo A."/>
            <person name="Grigoriev I.V."/>
            <person name="Allen A.E."/>
            <person name="Hazlebeck D."/>
            <person name="Allen E.E."/>
        </authorList>
    </citation>
    <scope>NUCLEOTIDE SEQUENCE</scope>
    <source>
        <strain evidence="6">Hildebrandi</strain>
    </source>
</reference>
<keyword evidence="2 6" id="KW-0560">Oxidoreductase</keyword>
<protein>
    <submittedName>
        <fullName evidence="6">Taurine catabolism dioxygenase</fullName>
    </submittedName>
</protein>
<evidence type="ECO:0000313" key="6">
    <source>
        <dbReference type="EMBL" id="KAG7349887.1"/>
    </source>
</evidence>
<keyword evidence="1" id="KW-0479">Metal-binding</keyword>
<keyword evidence="4" id="KW-0732">Signal</keyword>
<dbReference type="GO" id="GO:0051213">
    <property type="term" value="F:dioxygenase activity"/>
    <property type="evidence" value="ECO:0007669"/>
    <property type="project" value="UniProtKB-KW"/>
</dbReference>
<dbReference type="AlphaFoldDB" id="A0A9K3PJC6"/>
<keyword evidence="2 6" id="KW-0223">Dioxygenase</keyword>
<evidence type="ECO:0000256" key="3">
    <source>
        <dbReference type="ARBA" id="ARBA00023004"/>
    </source>
</evidence>
<comment type="caution">
    <text evidence="6">The sequence shown here is derived from an EMBL/GenBank/DDBJ whole genome shotgun (WGS) entry which is preliminary data.</text>
</comment>
<evidence type="ECO:0000313" key="7">
    <source>
        <dbReference type="Proteomes" id="UP000693970"/>
    </source>
</evidence>